<evidence type="ECO:0000256" key="3">
    <source>
        <dbReference type="ARBA" id="ARBA00022884"/>
    </source>
</evidence>
<comment type="caution">
    <text evidence="7">The sequence shown here is derived from an EMBL/GenBank/DDBJ whole genome shotgun (WGS) entry which is preliminary data.</text>
</comment>
<dbReference type="InterPro" id="IPR000266">
    <property type="entry name" value="Ribosomal_uS17"/>
</dbReference>
<dbReference type="CDD" id="cd00364">
    <property type="entry name" value="Ribosomal_uS17"/>
    <property type="match status" value="1"/>
</dbReference>
<dbReference type="GO" id="GO:0003735">
    <property type="term" value="F:structural constituent of ribosome"/>
    <property type="evidence" value="ECO:0007669"/>
    <property type="project" value="UniProtKB-UniRule"/>
</dbReference>
<dbReference type="InterPro" id="IPR019984">
    <property type="entry name" value="Ribosomal_uS17_bact/chlr"/>
</dbReference>
<dbReference type="AlphaFoldDB" id="A0A2R5FAL4"/>
<dbReference type="PANTHER" id="PTHR10744:SF1">
    <property type="entry name" value="SMALL RIBOSOMAL SUBUNIT PROTEIN US17M"/>
    <property type="match status" value="1"/>
</dbReference>
<dbReference type="SUPFAM" id="SSF50249">
    <property type="entry name" value="Nucleic acid-binding proteins"/>
    <property type="match status" value="1"/>
</dbReference>
<accession>A0A2R5FAL4</accession>
<dbReference type="GO" id="GO:0006412">
    <property type="term" value="P:translation"/>
    <property type="evidence" value="ECO:0007669"/>
    <property type="project" value="UniProtKB-UniRule"/>
</dbReference>
<dbReference type="Gene3D" id="2.40.50.140">
    <property type="entry name" value="Nucleic acid-binding proteins"/>
    <property type="match status" value="1"/>
</dbReference>
<keyword evidence="8" id="KW-1185">Reference proteome</keyword>
<reference evidence="7 8" key="1">
    <citation type="journal article" date="2018" name="Environ. Microbiol.">
        <title>Isolation and genomic characterization of Novimethylophilus kurashikiensis gen. nov. sp. nov., a new lanthanide-dependent methylotrophic species of Methylophilaceae.</title>
        <authorList>
            <person name="Lv H."/>
            <person name="Sahin N."/>
            <person name="Tani A."/>
        </authorList>
    </citation>
    <scope>NUCLEOTIDE SEQUENCE [LARGE SCALE GENOMIC DNA]</scope>
    <source>
        <strain evidence="7 8">La2-4</strain>
    </source>
</reference>
<dbReference type="Proteomes" id="UP000245081">
    <property type="component" value="Unassembled WGS sequence"/>
</dbReference>
<sequence length="95" mass="10827">MGNNMAEANQTEKVVRSLTGRVVSDKMDKTVTVLVERSVKHPLYGKIVRRSNKFHAHDENNECREGDVVVIEEGRPMSRTKSWYVSKIVEKAQVV</sequence>
<organism evidence="7 8">
    <name type="scientific">Novimethylophilus kurashikiensis</name>
    <dbReference type="NCBI Taxonomy" id="1825523"/>
    <lineage>
        <taxon>Bacteria</taxon>
        <taxon>Pseudomonadati</taxon>
        <taxon>Pseudomonadota</taxon>
        <taxon>Betaproteobacteria</taxon>
        <taxon>Nitrosomonadales</taxon>
        <taxon>Methylophilaceae</taxon>
        <taxon>Novimethylophilus</taxon>
    </lineage>
</organism>
<evidence type="ECO:0000256" key="6">
    <source>
        <dbReference type="HAMAP-Rule" id="MF_01345"/>
    </source>
</evidence>
<keyword evidence="4 6" id="KW-0689">Ribosomal protein</keyword>
<evidence type="ECO:0000256" key="1">
    <source>
        <dbReference type="ARBA" id="ARBA00010254"/>
    </source>
</evidence>
<gene>
    <name evidence="6 7" type="primary">rpsQ</name>
    <name evidence="7" type="ORF">NMK_2873</name>
</gene>
<evidence type="ECO:0000256" key="4">
    <source>
        <dbReference type="ARBA" id="ARBA00022980"/>
    </source>
</evidence>
<evidence type="ECO:0000256" key="2">
    <source>
        <dbReference type="ARBA" id="ARBA00022730"/>
    </source>
</evidence>
<protein>
    <recommendedName>
        <fullName evidence="6">Small ribosomal subunit protein uS17</fullName>
    </recommendedName>
</protein>
<dbReference type="EMBL" id="BDOQ01000018">
    <property type="protein sequence ID" value="GBG15270.1"/>
    <property type="molecule type" value="Genomic_DNA"/>
</dbReference>
<dbReference type="GO" id="GO:0019843">
    <property type="term" value="F:rRNA binding"/>
    <property type="evidence" value="ECO:0007669"/>
    <property type="project" value="UniProtKB-UniRule"/>
</dbReference>
<evidence type="ECO:0000256" key="5">
    <source>
        <dbReference type="ARBA" id="ARBA00023274"/>
    </source>
</evidence>
<comment type="similarity">
    <text evidence="1 6">Belongs to the universal ribosomal protein uS17 family.</text>
</comment>
<keyword evidence="5 6" id="KW-0687">Ribonucleoprotein</keyword>
<name>A0A2R5FAL4_9PROT</name>
<dbReference type="GO" id="GO:0022627">
    <property type="term" value="C:cytosolic small ribosomal subunit"/>
    <property type="evidence" value="ECO:0007669"/>
    <property type="project" value="UniProtKB-UniRule"/>
</dbReference>
<keyword evidence="2 6" id="KW-0699">rRNA-binding</keyword>
<comment type="subunit">
    <text evidence="6">Part of the 30S ribosomal subunit.</text>
</comment>
<dbReference type="Pfam" id="PF00366">
    <property type="entry name" value="Ribosomal_S17"/>
    <property type="match status" value="1"/>
</dbReference>
<dbReference type="HAMAP" id="MF_01345_B">
    <property type="entry name" value="Ribosomal_uS17_B"/>
    <property type="match status" value="1"/>
</dbReference>
<dbReference type="NCBIfam" id="NF004123">
    <property type="entry name" value="PRK05610.1"/>
    <property type="match status" value="1"/>
</dbReference>
<dbReference type="PRINTS" id="PR00973">
    <property type="entry name" value="RIBOSOMALS17"/>
</dbReference>
<evidence type="ECO:0000313" key="7">
    <source>
        <dbReference type="EMBL" id="GBG15270.1"/>
    </source>
</evidence>
<dbReference type="PANTHER" id="PTHR10744">
    <property type="entry name" value="40S RIBOSOMAL PROTEIN S11 FAMILY MEMBER"/>
    <property type="match status" value="1"/>
</dbReference>
<dbReference type="NCBIfam" id="TIGR03635">
    <property type="entry name" value="uS17_bact"/>
    <property type="match status" value="1"/>
</dbReference>
<dbReference type="InterPro" id="IPR012340">
    <property type="entry name" value="NA-bd_OB-fold"/>
</dbReference>
<comment type="function">
    <text evidence="6">One of the primary rRNA binding proteins, it binds specifically to the 5'-end of 16S ribosomal RNA.</text>
</comment>
<keyword evidence="3 6" id="KW-0694">RNA-binding</keyword>
<proteinExistence type="inferred from homology"/>
<evidence type="ECO:0000313" key="8">
    <source>
        <dbReference type="Proteomes" id="UP000245081"/>
    </source>
</evidence>